<organism evidence="3">
    <name type="scientific">Enterobius vermicularis</name>
    <name type="common">Human pinworm</name>
    <dbReference type="NCBI Taxonomy" id="51028"/>
    <lineage>
        <taxon>Eukaryota</taxon>
        <taxon>Metazoa</taxon>
        <taxon>Ecdysozoa</taxon>
        <taxon>Nematoda</taxon>
        <taxon>Chromadorea</taxon>
        <taxon>Rhabditida</taxon>
        <taxon>Spirurina</taxon>
        <taxon>Oxyuridomorpha</taxon>
        <taxon>Oxyuroidea</taxon>
        <taxon>Oxyuridae</taxon>
        <taxon>Enterobius</taxon>
    </lineage>
</organism>
<proteinExistence type="predicted"/>
<evidence type="ECO:0000313" key="2">
    <source>
        <dbReference type="Proteomes" id="UP000274131"/>
    </source>
</evidence>
<reference evidence="3" key="1">
    <citation type="submission" date="2017-02" db="UniProtKB">
        <authorList>
            <consortium name="WormBaseParasite"/>
        </authorList>
    </citation>
    <scope>IDENTIFICATION</scope>
</reference>
<keyword evidence="2" id="KW-1185">Reference proteome</keyword>
<dbReference type="EMBL" id="UXUI01008310">
    <property type="protein sequence ID" value="VDD91159.1"/>
    <property type="molecule type" value="Genomic_DNA"/>
</dbReference>
<protein>
    <submittedName>
        <fullName evidence="3">POPLD domain-containing protein</fullName>
    </submittedName>
</protein>
<name>A0A0N4V7M9_ENTVE</name>
<dbReference type="WBParaSite" id="EVEC_0000629901-mRNA-1">
    <property type="protein sequence ID" value="EVEC_0000629901-mRNA-1"/>
    <property type="gene ID" value="EVEC_0000629901"/>
</dbReference>
<evidence type="ECO:0000313" key="1">
    <source>
        <dbReference type="EMBL" id="VDD91159.1"/>
    </source>
</evidence>
<sequence length="130" mass="15039">MHNLYSITNLQPILVKLNGKRRSIISVPRASLVDIQLGGVLKVFAFVSHDFICIGIGRYDDADAFKVEPVLFDGKSRIVRPYLLWKRSSPSDDVSNFWKREVNRDKLVGFQKALQFGKRSRMKPYEFVDY</sequence>
<dbReference type="Proteomes" id="UP000274131">
    <property type="component" value="Unassembled WGS sequence"/>
</dbReference>
<dbReference type="AlphaFoldDB" id="A0A0N4V7M9"/>
<reference evidence="1 2" key="2">
    <citation type="submission" date="2018-10" db="EMBL/GenBank/DDBJ databases">
        <authorList>
            <consortium name="Pathogen Informatics"/>
        </authorList>
    </citation>
    <scope>NUCLEOTIDE SEQUENCE [LARGE SCALE GENOMIC DNA]</scope>
</reference>
<gene>
    <name evidence="1" type="ORF">EVEC_LOCUS5910</name>
</gene>
<evidence type="ECO:0000313" key="3">
    <source>
        <dbReference type="WBParaSite" id="EVEC_0000629901-mRNA-1"/>
    </source>
</evidence>
<accession>A0A0N4V7M9</accession>